<proteinExistence type="inferred from homology"/>
<dbReference type="EC" id="3.6.1.11" evidence="4"/>
<gene>
    <name evidence="4" type="ORF">J2S13_001223</name>
</gene>
<dbReference type="Pfam" id="PF21447">
    <property type="entry name" value="Ppx-GppA_III"/>
    <property type="match status" value="1"/>
</dbReference>
<dbReference type="Pfam" id="PF02541">
    <property type="entry name" value="Ppx-GppA"/>
    <property type="match status" value="1"/>
</dbReference>
<evidence type="ECO:0000259" key="2">
    <source>
        <dbReference type="Pfam" id="PF02541"/>
    </source>
</evidence>
<dbReference type="PANTHER" id="PTHR30005:SF0">
    <property type="entry name" value="RETROGRADE REGULATION PROTEIN 2"/>
    <property type="match status" value="1"/>
</dbReference>
<accession>A0AAJ1T1B4</accession>
<feature type="domain" description="Ppx/GppA phosphatase C-terminal" evidence="3">
    <location>
        <begin position="317"/>
        <end position="424"/>
    </location>
</feature>
<dbReference type="Gene3D" id="1.10.3210.10">
    <property type="entry name" value="Hypothetical protein af1432"/>
    <property type="match status" value="1"/>
</dbReference>
<evidence type="ECO:0000259" key="3">
    <source>
        <dbReference type="Pfam" id="PF21447"/>
    </source>
</evidence>
<evidence type="ECO:0000313" key="4">
    <source>
        <dbReference type="EMBL" id="MDQ0214826.1"/>
    </source>
</evidence>
<comment type="similarity">
    <text evidence="1">Belongs to the GppA/Ppx family.</text>
</comment>
<dbReference type="RefSeq" id="WP_307256818.1">
    <property type="nucleotide sequence ID" value="NZ_JAUSUC010000011.1"/>
</dbReference>
<dbReference type="GO" id="GO:0008894">
    <property type="term" value="F:guanosine-5'-triphosphate,3'-diphosphate diphosphatase activity"/>
    <property type="evidence" value="ECO:0007669"/>
    <property type="project" value="UniProtKB-EC"/>
</dbReference>
<dbReference type="GO" id="GO:0006357">
    <property type="term" value="P:regulation of transcription by RNA polymerase II"/>
    <property type="evidence" value="ECO:0007669"/>
    <property type="project" value="TreeGrafter"/>
</dbReference>
<sequence length="508" mass="59217">MKKYKKYAVIDIGSNTIRLVVYSLRKTNIHELENVKVPSRLRNFLGKDLYLNELGMDHLLSVLTSFKEIILFHEVEEVVCIATATIRQAMNREEIVKRIHQLTKFEVEILSGQEEAYYGLSAVLKTLPVNSGITIDIGGGSTEITYFEDRQLKNSHSFPFGVVSLKQQFIKGNQMTSEELQKIGQYIIQQFETLPWLKNKQLPIITIGGSARNLAQIDQQKRDYPLSIVHQYEMSRQEYGHLREQLLPLNYEQLEKVDGLSKDRADLILPAVEILYHLISFCDSPGLMFSGKGLRDGFVMEMLTDTKWKLISDCIENSVMDLLETFQQNHQHIAQMQWLYHQMLVGLQNHHFFPTTPEQRFLLKQATTLFYLGEYLGRSEKSQHTFYILSNTVMFGLTHKEKIMIAAIASYKNFSTLKQYLQPFLEWFSKEEISWIREHGSLLKFCYSLNVTKRNVVKEIQILKEYDKIVVKGYCIKGYLAEQQQIEKQRRHLEKVLQLPINVIFQLL</sequence>
<dbReference type="Proteomes" id="UP001237207">
    <property type="component" value="Unassembled WGS sequence"/>
</dbReference>
<dbReference type="CDD" id="cd24052">
    <property type="entry name" value="ASKHA_NBD_HpPPX-GppA-like"/>
    <property type="match status" value="1"/>
</dbReference>
<evidence type="ECO:0000313" key="5">
    <source>
        <dbReference type="Proteomes" id="UP001237207"/>
    </source>
</evidence>
<dbReference type="InterPro" id="IPR043129">
    <property type="entry name" value="ATPase_NBD"/>
</dbReference>
<dbReference type="Gene3D" id="3.30.420.40">
    <property type="match status" value="1"/>
</dbReference>
<dbReference type="SUPFAM" id="SSF53067">
    <property type="entry name" value="Actin-like ATPase domain"/>
    <property type="match status" value="2"/>
</dbReference>
<dbReference type="AlphaFoldDB" id="A0AAJ1T1B4"/>
<evidence type="ECO:0000256" key="1">
    <source>
        <dbReference type="ARBA" id="ARBA00007125"/>
    </source>
</evidence>
<name>A0AAJ1T1B4_9BACI</name>
<dbReference type="GO" id="GO:0004309">
    <property type="term" value="F:exopolyphosphatase activity"/>
    <property type="evidence" value="ECO:0007669"/>
    <property type="project" value="UniProtKB-EC"/>
</dbReference>
<dbReference type="InterPro" id="IPR003695">
    <property type="entry name" value="Ppx_GppA_N"/>
</dbReference>
<keyword evidence="5" id="KW-1185">Reference proteome</keyword>
<dbReference type="SUPFAM" id="SSF109604">
    <property type="entry name" value="HD-domain/PDEase-like"/>
    <property type="match status" value="1"/>
</dbReference>
<dbReference type="InterPro" id="IPR050273">
    <property type="entry name" value="GppA/Ppx_hydrolase"/>
</dbReference>
<dbReference type="PANTHER" id="PTHR30005">
    <property type="entry name" value="EXOPOLYPHOSPHATASE"/>
    <property type="match status" value="1"/>
</dbReference>
<dbReference type="InterPro" id="IPR048950">
    <property type="entry name" value="Ppx_GppA_C"/>
</dbReference>
<organism evidence="4 5">
    <name type="scientific">Oikeobacillus pervagus</name>
    <dbReference type="NCBI Taxonomy" id="1325931"/>
    <lineage>
        <taxon>Bacteria</taxon>
        <taxon>Bacillati</taxon>
        <taxon>Bacillota</taxon>
        <taxon>Bacilli</taxon>
        <taxon>Bacillales</taxon>
        <taxon>Bacillaceae</taxon>
        <taxon>Oikeobacillus</taxon>
    </lineage>
</organism>
<comment type="caution">
    <text evidence="4">The sequence shown here is derived from an EMBL/GenBank/DDBJ whole genome shotgun (WGS) entry which is preliminary data.</text>
</comment>
<dbReference type="Gene3D" id="3.30.420.150">
    <property type="entry name" value="Exopolyphosphatase. Domain 2"/>
    <property type="match status" value="1"/>
</dbReference>
<dbReference type="EMBL" id="JAUSUC010000011">
    <property type="protein sequence ID" value="MDQ0214826.1"/>
    <property type="molecule type" value="Genomic_DNA"/>
</dbReference>
<feature type="domain" description="Ppx/GppA phosphatase N-terminal" evidence="2">
    <location>
        <begin position="20"/>
        <end position="304"/>
    </location>
</feature>
<reference evidence="4" key="1">
    <citation type="submission" date="2023-07" db="EMBL/GenBank/DDBJ databases">
        <title>Genomic Encyclopedia of Type Strains, Phase IV (KMG-IV): sequencing the most valuable type-strain genomes for metagenomic binning, comparative biology and taxonomic classification.</title>
        <authorList>
            <person name="Goeker M."/>
        </authorList>
    </citation>
    <scope>NUCLEOTIDE SEQUENCE</scope>
    <source>
        <strain evidence="4">DSM 23947</strain>
    </source>
</reference>
<dbReference type="EC" id="3.6.1.40" evidence="4"/>
<keyword evidence="4" id="KW-0378">Hydrolase</keyword>
<protein>
    <submittedName>
        <fullName evidence="4">Exopolyphosphatase/guanosine-5'-triphosphate, 3'-diphosphate pyrophosphatase</fullName>
        <ecNumber evidence="4">3.6.1.11</ecNumber>
        <ecNumber evidence="4">3.6.1.40</ecNumber>
    </submittedName>
</protein>